<accession>A0A1Q2LJ32</accession>
<dbReference type="GO" id="GO:0016779">
    <property type="term" value="F:nucleotidyltransferase activity"/>
    <property type="evidence" value="ECO:0007669"/>
    <property type="project" value="UniProtKB-KW"/>
</dbReference>
<evidence type="ECO:0000259" key="3">
    <source>
        <dbReference type="Pfam" id="PF00483"/>
    </source>
</evidence>
<gene>
    <name evidence="4" type="ORF">XJ32_09985</name>
</gene>
<dbReference type="RefSeq" id="WP_077389477.1">
    <property type="nucleotide sequence ID" value="NZ_CP019645.1"/>
</dbReference>
<dbReference type="Gene3D" id="3.90.550.10">
    <property type="entry name" value="Spore Coat Polysaccharide Biosynthesis Protein SpsA, Chain A"/>
    <property type="match status" value="1"/>
</dbReference>
<dbReference type="PANTHER" id="PTHR43584">
    <property type="entry name" value="NUCLEOTIDYL TRANSFERASE"/>
    <property type="match status" value="1"/>
</dbReference>
<dbReference type="InterPro" id="IPR050065">
    <property type="entry name" value="GlmU-like"/>
</dbReference>
<evidence type="ECO:0000256" key="1">
    <source>
        <dbReference type="ARBA" id="ARBA00022679"/>
    </source>
</evidence>
<evidence type="ECO:0000256" key="2">
    <source>
        <dbReference type="ARBA" id="ARBA00022695"/>
    </source>
</evidence>
<evidence type="ECO:0000313" key="5">
    <source>
        <dbReference type="Proteomes" id="UP000188298"/>
    </source>
</evidence>
<name>A0A1Q2LJ32_9HELI</name>
<organism evidence="4 5">
    <name type="scientific">Helicobacter bilis</name>
    <dbReference type="NCBI Taxonomy" id="37372"/>
    <lineage>
        <taxon>Bacteria</taxon>
        <taxon>Pseudomonadati</taxon>
        <taxon>Campylobacterota</taxon>
        <taxon>Epsilonproteobacteria</taxon>
        <taxon>Campylobacterales</taxon>
        <taxon>Helicobacteraceae</taxon>
        <taxon>Helicobacter</taxon>
    </lineage>
</organism>
<feature type="domain" description="Nucleotidyl transferase" evidence="3">
    <location>
        <begin position="2"/>
        <end position="116"/>
    </location>
</feature>
<dbReference type="AlphaFoldDB" id="A0A1Q2LJ32"/>
<dbReference type="InterPro" id="IPR005835">
    <property type="entry name" value="NTP_transferase_dom"/>
</dbReference>
<keyword evidence="2" id="KW-0548">Nucleotidyltransferase</keyword>
<dbReference type="Proteomes" id="UP000188298">
    <property type="component" value="Chromosome"/>
</dbReference>
<dbReference type="PANTHER" id="PTHR43584:SF8">
    <property type="entry name" value="N-ACETYLMURAMATE ALPHA-1-PHOSPHATE URIDYLYLTRANSFERASE"/>
    <property type="match status" value="1"/>
</dbReference>
<dbReference type="InterPro" id="IPR029044">
    <property type="entry name" value="Nucleotide-diphossugar_trans"/>
</dbReference>
<proteinExistence type="predicted"/>
<dbReference type="CDD" id="cd02523">
    <property type="entry name" value="PC_cytidylyltransferase"/>
    <property type="match status" value="1"/>
</dbReference>
<evidence type="ECO:0000313" key="4">
    <source>
        <dbReference type="EMBL" id="AQQ60365.1"/>
    </source>
</evidence>
<protein>
    <submittedName>
        <fullName evidence="4">Sugar nucleotidyltransferase</fullName>
    </submittedName>
</protein>
<reference evidence="4 5" key="1">
    <citation type="submission" date="2017-02" db="EMBL/GenBank/DDBJ databases">
        <title>Whole genome sequencing of Helicobacter bilis strain AAQJH.</title>
        <authorList>
            <person name="Conlan S."/>
            <person name="Thomas P.J."/>
            <person name="Mullikin J."/>
            <person name="Palmore T.N."/>
            <person name="Frank K.M."/>
            <person name="Segre J.A."/>
        </authorList>
    </citation>
    <scope>NUCLEOTIDE SEQUENCE [LARGE SCALE GENOMIC DNA]</scope>
    <source>
        <strain evidence="4 5">AAQJH</strain>
    </source>
</reference>
<keyword evidence="1 4" id="KW-0808">Transferase</keyword>
<sequence>MKAIILAAGFGQRLMPLTQDVPKCMVCYKDKRIIDYALNAMFEAGIEEVCIIGGYKFDVLQKYIESKSLTNIRFYKNENYANTNMVTTLFCAKEFLLECVEKRQDLLVSYADIVYFSDIVKKLMICDYDLGIVVDKAWRKLWSLRFEDPLSDAETLRLCGEKIIELGKKPKDYSEIEGQYIGLFRISHSFLAKVIECYENLDRNAEYDSKDFNNMYMTSFLQLLIDTYHNAYMVETFGNWCEIDFKSDLDIDFIRG</sequence>
<dbReference type="Pfam" id="PF00483">
    <property type="entry name" value="NTP_transferase"/>
    <property type="match status" value="1"/>
</dbReference>
<dbReference type="KEGG" id="hbl:XJ32_09985"/>
<dbReference type="EMBL" id="CP019645">
    <property type="protein sequence ID" value="AQQ60365.1"/>
    <property type="molecule type" value="Genomic_DNA"/>
</dbReference>
<dbReference type="SUPFAM" id="SSF53448">
    <property type="entry name" value="Nucleotide-diphospho-sugar transferases"/>
    <property type="match status" value="1"/>
</dbReference>